<dbReference type="KEGG" id="des:DSOUD_1554"/>
<name>A0A0M3QFM6_9BACT</name>
<dbReference type="STRING" id="1603606.DSOUD_1554"/>
<dbReference type="OrthoDB" id="5430146at2"/>
<accession>A0A0M3QFM6</accession>
<dbReference type="InterPro" id="IPR036280">
    <property type="entry name" value="Multihaem_cyt_sf"/>
</dbReference>
<gene>
    <name evidence="2" type="ORF">DSOUD_1554</name>
</gene>
<dbReference type="Proteomes" id="UP000057158">
    <property type="component" value="Chromosome"/>
</dbReference>
<keyword evidence="1" id="KW-0411">Iron-sulfur</keyword>
<keyword evidence="1" id="KW-0479">Metal-binding</keyword>
<organism evidence="2 3">
    <name type="scientific">Desulfuromonas soudanensis</name>
    <dbReference type="NCBI Taxonomy" id="1603606"/>
    <lineage>
        <taxon>Bacteria</taxon>
        <taxon>Pseudomonadati</taxon>
        <taxon>Thermodesulfobacteriota</taxon>
        <taxon>Desulfuromonadia</taxon>
        <taxon>Desulfuromonadales</taxon>
        <taxon>Desulfuromonadaceae</taxon>
        <taxon>Desulfuromonas</taxon>
    </lineage>
</organism>
<evidence type="ECO:0000313" key="2">
    <source>
        <dbReference type="EMBL" id="ALC16333.1"/>
    </source>
</evidence>
<keyword evidence="3" id="KW-1185">Reference proteome</keyword>
<dbReference type="InterPro" id="IPR006311">
    <property type="entry name" value="TAT_signal"/>
</dbReference>
<dbReference type="SUPFAM" id="SSF48695">
    <property type="entry name" value="Multiheme cytochromes"/>
    <property type="match status" value="1"/>
</dbReference>
<dbReference type="EMBL" id="CP010802">
    <property type="protein sequence ID" value="ALC16333.1"/>
    <property type="molecule type" value="Genomic_DNA"/>
</dbReference>
<dbReference type="AlphaFoldDB" id="A0A0M3QFM6"/>
<reference evidence="2 3" key="1">
    <citation type="submission" date="2015-07" db="EMBL/GenBank/DDBJ databases">
        <title>Isolation and Genomic Characterization of a Novel Halophilic Metal-Reducing Deltaproteobacterium from the Deep Subsurface.</title>
        <authorList>
            <person name="Badalamenti J.P."/>
            <person name="Summers Z.M."/>
            <person name="Gralnick J.A."/>
            <person name="Bond D.R."/>
        </authorList>
    </citation>
    <scope>NUCLEOTIDE SEQUENCE [LARGE SCALE GENOMIC DNA]</scope>
    <source>
        <strain evidence="2 3">WTL</strain>
    </source>
</reference>
<proteinExistence type="predicted"/>
<sequence>MSEPSRREFLKTGVGVIAGAALVGGVALTGAKEAEAAVTQPFGYIPLDVETTRQLGYDGYKGIIIDGVKHAHCGFASFNAITSQLKALDPYGPYANIPPGMMDWAASGVAGFASFCGALNGACAAVGLICTPADANGFISDLLTWYTETLLPSNIVAPTGILPQSLARTTLCHNSVTNWCLASGMASGSPERSERCARLAGDVAAKTVEMLNNGRLGLPTPASKTVCVSCHYTGTDYAAGQFTRGNEDCTVCHTGIKKIPAGGHRGKS</sequence>
<protein>
    <submittedName>
        <fullName evidence="2">Uncharacterized protein</fullName>
    </submittedName>
</protein>
<dbReference type="RefSeq" id="WP_082351132.1">
    <property type="nucleotide sequence ID" value="NZ_CP010802.1"/>
</dbReference>
<dbReference type="PATRIC" id="fig|1603606.3.peg.1692"/>
<keyword evidence="1" id="KW-0408">Iron</keyword>
<dbReference type="PROSITE" id="PS51318">
    <property type="entry name" value="TAT"/>
    <property type="match status" value="1"/>
</dbReference>
<dbReference type="Pfam" id="PF09719">
    <property type="entry name" value="C_GCAxxG_C_C"/>
    <property type="match status" value="1"/>
</dbReference>
<evidence type="ECO:0000256" key="1">
    <source>
        <dbReference type="ARBA" id="ARBA00023014"/>
    </source>
</evidence>
<evidence type="ECO:0000313" key="3">
    <source>
        <dbReference type="Proteomes" id="UP000057158"/>
    </source>
</evidence>
<dbReference type="GO" id="GO:0051536">
    <property type="term" value="F:iron-sulfur cluster binding"/>
    <property type="evidence" value="ECO:0007669"/>
    <property type="project" value="UniProtKB-KW"/>
</dbReference>
<dbReference type="InterPro" id="IPR010181">
    <property type="entry name" value="CGCAxxGCC_motif"/>
</dbReference>